<evidence type="ECO:0000313" key="3">
    <source>
        <dbReference type="Proteomes" id="UP000016203"/>
    </source>
</evidence>
<comment type="caution">
    <text evidence="2">The sequence shown here is derived from an EMBL/GenBank/DDBJ whole genome shotgun (WGS) entry which is preliminary data.</text>
</comment>
<organism evidence="2 3">
    <name type="scientific">Acinetobacter genomosp. 15BJ</name>
    <dbReference type="NCBI Taxonomy" id="106651"/>
    <lineage>
        <taxon>Bacteria</taxon>
        <taxon>Pseudomonadati</taxon>
        <taxon>Pseudomonadota</taxon>
        <taxon>Gammaproteobacteria</taxon>
        <taxon>Moraxellales</taxon>
        <taxon>Moraxellaceae</taxon>
        <taxon>Acinetobacter</taxon>
    </lineage>
</organism>
<evidence type="ECO:0000313" key="2">
    <source>
        <dbReference type="EMBL" id="EOR02280.1"/>
    </source>
</evidence>
<gene>
    <name evidence="2" type="ORF">F896_03967</name>
</gene>
<dbReference type="AlphaFoldDB" id="R9AJM5"/>
<feature type="compositionally biased region" description="Basic and acidic residues" evidence="1">
    <location>
        <begin position="69"/>
        <end position="90"/>
    </location>
</feature>
<feature type="compositionally biased region" description="Basic and acidic residues" evidence="1">
    <location>
        <begin position="138"/>
        <end position="173"/>
    </location>
</feature>
<reference evidence="2 3" key="1">
    <citation type="submission" date="2013-03" db="EMBL/GenBank/DDBJ databases">
        <title>The Genome Sequence of Acinetobacter sp. CIP 110321.</title>
        <authorList>
            <consortium name="The Broad Institute Genome Sequencing Platform"/>
            <consortium name="The Broad Institute Genome Sequencing Center for Infectious Disease"/>
            <person name="Cerqueira G."/>
            <person name="Feldgarden M."/>
            <person name="Courvalin P."/>
            <person name="Perichon B."/>
            <person name="Grillot-Courvalin C."/>
            <person name="Clermont D."/>
            <person name="Rocha E."/>
            <person name="Yoon E.-J."/>
            <person name="Nemec A."/>
            <person name="Walker B."/>
            <person name="Young S.K."/>
            <person name="Zeng Q."/>
            <person name="Gargeya S."/>
            <person name="Fitzgerald M."/>
            <person name="Haas B."/>
            <person name="Abouelleil A."/>
            <person name="Alvarado L."/>
            <person name="Arachchi H.M."/>
            <person name="Berlin A.M."/>
            <person name="Chapman S.B."/>
            <person name="Dewar J."/>
            <person name="Goldberg J."/>
            <person name="Griggs A."/>
            <person name="Gujja S."/>
            <person name="Hansen M."/>
            <person name="Howarth C."/>
            <person name="Imamovic A."/>
            <person name="Larimer J."/>
            <person name="McCowan C."/>
            <person name="Murphy C."/>
            <person name="Neiman D."/>
            <person name="Pearson M."/>
            <person name="Priest M."/>
            <person name="Roberts A."/>
            <person name="Saif S."/>
            <person name="Shea T."/>
            <person name="Sisk P."/>
            <person name="Sykes S."/>
            <person name="Wortman J."/>
            <person name="Nusbaum C."/>
            <person name="Birren B."/>
        </authorList>
    </citation>
    <scope>NUCLEOTIDE SEQUENCE [LARGE SCALE GENOMIC DNA]</scope>
    <source>
        <strain evidence="2 3">CIP 110321</strain>
    </source>
</reference>
<dbReference type="Proteomes" id="UP000016203">
    <property type="component" value="Unassembled WGS sequence"/>
</dbReference>
<proteinExistence type="predicted"/>
<dbReference type="EMBL" id="AQFL01000029">
    <property type="protein sequence ID" value="EOR02280.1"/>
    <property type="molecule type" value="Genomic_DNA"/>
</dbReference>
<name>R9AJM5_9GAMM</name>
<dbReference type="HOGENOM" id="CLU_032024_0_0_6"/>
<accession>R9AJM5</accession>
<evidence type="ECO:0000256" key="1">
    <source>
        <dbReference type="SAM" id="MobiDB-lite"/>
    </source>
</evidence>
<protein>
    <submittedName>
        <fullName evidence="2">Uncharacterized protein</fullName>
    </submittedName>
</protein>
<sequence length="335" mass="39088">MEITDFDPLQYGKRYPIVFPPHPTKLSVEVEGLWLDDNKTRFFITRFKKVDPIDDHTIDVNQDHINTIPKDDEKNPIPREKSKNKNEHINTQKPPSKVNGEYRKRSDVESGNTNGILKYSFNEPTTDPVEVDSYIRPYTDKSEDVETSSDEPHGNEKTNIKKSETTDKPPTRDERFDIPYIIESLQALALEKDSPLQKVYAINEFGEGIEGFNLLQIKELVPNPNHPSWIDDKLGRQLLFLKLELKDRIDHYYLIDIHKNRNHEAFCAFLIITPYRLTGEQISKICIELESAKGIKKWMAHCEHFTKQIISLKHSWATPDEWKNKFKNLFKALSK</sequence>
<feature type="region of interest" description="Disordered" evidence="1">
    <location>
        <begin position="61"/>
        <end position="173"/>
    </location>
</feature>
<dbReference type="PATRIC" id="fig|1217699.3.peg.3869"/>